<evidence type="ECO:0008006" key="3">
    <source>
        <dbReference type="Google" id="ProtNLM"/>
    </source>
</evidence>
<protein>
    <recommendedName>
        <fullName evidence="3">Nucleoside 2-deoxyribosyltransferase</fullName>
    </recommendedName>
</protein>
<dbReference type="AlphaFoldDB" id="A0A173S7Y6"/>
<gene>
    <name evidence="1" type="ORF">ERS852444_00855</name>
</gene>
<evidence type="ECO:0000313" key="1">
    <source>
        <dbReference type="EMBL" id="CUM86604.1"/>
    </source>
</evidence>
<dbReference type="RefSeq" id="WP_055168148.1">
    <property type="nucleotide sequence ID" value="NZ_CYXX01000004.1"/>
</dbReference>
<reference evidence="1 2" key="1">
    <citation type="submission" date="2015-09" db="EMBL/GenBank/DDBJ databases">
        <authorList>
            <consortium name="Pathogen Informatics"/>
        </authorList>
    </citation>
    <scope>NUCLEOTIDE SEQUENCE [LARGE SCALE GENOMIC DNA]</scope>
    <source>
        <strain evidence="1 2">2789STDY5608887</strain>
    </source>
</reference>
<proteinExistence type="predicted"/>
<accession>A0A173S7Y6</accession>
<name>A0A173S7Y6_9FIRM</name>
<evidence type="ECO:0000313" key="2">
    <source>
        <dbReference type="Proteomes" id="UP000095453"/>
    </source>
</evidence>
<dbReference type="Gene3D" id="3.40.50.450">
    <property type="match status" value="1"/>
</dbReference>
<organism evidence="1 2">
    <name type="scientific">Roseburia inulinivorans</name>
    <dbReference type="NCBI Taxonomy" id="360807"/>
    <lineage>
        <taxon>Bacteria</taxon>
        <taxon>Bacillati</taxon>
        <taxon>Bacillota</taxon>
        <taxon>Clostridia</taxon>
        <taxon>Lachnospirales</taxon>
        <taxon>Lachnospiraceae</taxon>
        <taxon>Roseburia</taxon>
    </lineage>
</organism>
<sequence length="254" mass="28397">MEKVCFMITPIGKEGSDVRKNADEVLDYIVNPICKEYGYSVVRADKMANSGLITKAIIEQIITADLVIADLTGNNPNVFYELAIRHSYRKPTIQIVKGEIDIPFDVANMRTISYETTLSGADVAKREIEATLKSIEDGNSVHNPVSEVSTLLNISANSTEENAEVLSTLLLEVQQIPENLKVLESNIEARFSQMLSAFIETIKSEHTNEPIKPEDKLLEMFMNNLMSNPQKGIQSFDALMKLQEKIDSSQKNQK</sequence>
<dbReference type="Proteomes" id="UP000095453">
    <property type="component" value="Unassembled WGS sequence"/>
</dbReference>
<dbReference type="EMBL" id="CYXX01000004">
    <property type="protein sequence ID" value="CUM86604.1"/>
    <property type="molecule type" value="Genomic_DNA"/>
</dbReference>